<dbReference type="InterPro" id="IPR051264">
    <property type="entry name" value="FAD-oxidored/transferase_4"/>
</dbReference>
<dbReference type="Gene3D" id="3.30.70.2190">
    <property type="match status" value="1"/>
</dbReference>
<protein>
    <submittedName>
        <fullName evidence="5">Oxidoreductase, FAD-binding</fullName>
    </submittedName>
</protein>
<dbReference type="EMBL" id="LC066373">
    <property type="protein sequence ID" value="BAT26623.1"/>
    <property type="molecule type" value="Genomic_DNA"/>
</dbReference>
<evidence type="ECO:0000256" key="3">
    <source>
        <dbReference type="ARBA" id="ARBA00022827"/>
    </source>
</evidence>
<name>A0A0P0YYD1_9HYPH</name>
<dbReference type="GO" id="GO:0003824">
    <property type="term" value="F:catalytic activity"/>
    <property type="evidence" value="ECO:0007669"/>
    <property type="project" value="InterPro"/>
</dbReference>
<evidence type="ECO:0000259" key="4">
    <source>
        <dbReference type="PROSITE" id="PS51387"/>
    </source>
</evidence>
<dbReference type="PANTHER" id="PTHR43716:SF2">
    <property type="entry name" value="BLL6224 PROTEIN"/>
    <property type="match status" value="1"/>
</dbReference>
<dbReference type="GO" id="GO:0071949">
    <property type="term" value="F:FAD binding"/>
    <property type="evidence" value="ECO:0007669"/>
    <property type="project" value="InterPro"/>
</dbReference>
<dbReference type="PROSITE" id="PS51387">
    <property type="entry name" value="FAD_PCMH"/>
    <property type="match status" value="1"/>
</dbReference>
<dbReference type="InterPro" id="IPR016167">
    <property type="entry name" value="FAD-bd_PCMH_sub1"/>
</dbReference>
<proteinExistence type="inferred from homology"/>
<keyword evidence="3" id="KW-0274">FAD</keyword>
<dbReference type="Pfam" id="PF02913">
    <property type="entry name" value="FAD-oxidase_C"/>
    <property type="match status" value="1"/>
</dbReference>
<dbReference type="InterPro" id="IPR036318">
    <property type="entry name" value="FAD-bd_PCMH-like_sf"/>
</dbReference>
<dbReference type="SUPFAM" id="SSF55103">
    <property type="entry name" value="FAD-linked oxidases, C-terminal domain"/>
    <property type="match status" value="1"/>
</dbReference>
<dbReference type="SUPFAM" id="SSF56176">
    <property type="entry name" value="FAD-binding/transporter-associated domain-like"/>
    <property type="match status" value="1"/>
</dbReference>
<dbReference type="GO" id="GO:0022904">
    <property type="term" value="P:respiratory electron transport chain"/>
    <property type="evidence" value="ECO:0007669"/>
    <property type="project" value="TreeGrafter"/>
</dbReference>
<dbReference type="Gene3D" id="3.30.70.2740">
    <property type="match status" value="1"/>
</dbReference>
<dbReference type="InterPro" id="IPR004113">
    <property type="entry name" value="FAD-bd_oxidored_4_C"/>
</dbReference>
<dbReference type="AlphaFoldDB" id="A0A0P0YYD1"/>
<sequence length="493" mass="52208">MTASIAETHAKPAPDAIRAELLAEFGPKTVLSDPVDMQRYCRDWHGDVEGSALAVLRPADTEEVSRLVRACAAAGLAIVPQGGNTGLVLGGLPTDAAGHVVLTLERMNRIRTIAADDFSAVVDAGCILAAINAALAEQDLLFPLSLAAEGSCQIGGNIATNAGGINVLRYGMTREMILGLEVVLPDGTIWNGLSTLRKNNSGVDLKQLFIGAEGSLGIITGAALRLVPKPTRSETAFLALRSLDDVMALYALARRECCDLLSAFELVPPEGLTFAKEADADFVPPQIADAPAYALIDVAATGPIDLRAMVEAFLETAMTRDLVIDGVLAASERQAAGLWQIREGMIEGQALRGPHLRTDLSVSPSQVAGFITQSIEELGRKLPNCLPVAYGHVGDGNIHLNVIPPRGLEREARDAMLYEAKTILNAVVDRHGGGISAEHGIGRLKRGDFEARRSPVHETLLRGLKQLLDPADLMNPGCQLTSPRDGADVRSLG</sequence>
<dbReference type="PANTHER" id="PTHR43716">
    <property type="entry name" value="D-2-HYDROXYGLUTARATE DEHYDROGENASE, MITOCHONDRIAL"/>
    <property type="match status" value="1"/>
</dbReference>
<dbReference type="RefSeq" id="WP_029703461.1">
    <property type="nucleotide sequence ID" value="NZ_BBWN01000030.1"/>
</dbReference>
<feature type="domain" description="FAD-binding PCMH-type" evidence="4">
    <location>
        <begin position="48"/>
        <end position="229"/>
    </location>
</feature>
<comment type="similarity">
    <text evidence="1">Belongs to the FAD-binding oxidoreductase/transferase type 4 family.</text>
</comment>
<dbReference type="Pfam" id="PF01565">
    <property type="entry name" value="FAD_binding_4"/>
    <property type="match status" value="1"/>
</dbReference>
<dbReference type="InterPro" id="IPR006094">
    <property type="entry name" value="Oxid_FAD_bind_N"/>
</dbReference>
<dbReference type="InterPro" id="IPR016171">
    <property type="entry name" value="Vanillyl_alc_oxidase_C-sub2"/>
</dbReference>
<evidence type="ECO:0000313" key="5">
    <source>
        <dbReference type="EMBL" id="BAT26623.1"/>
    </source>
</evidence>
<dbReference type="InterPro" id="IPR016164">
    <property type="entry name" value="FAD-linked_Oxase-like_C"/>
</dbReference>
<dbReference type="Gene3D" id="1.10.45.10">
    <property type="entry name" value="Vanillyl-alcohol Oxidase, Chain A, domain 4"/>
    <property type="match status" value="1"/>
</dbReference>
<dbReference type="InterPro" id="IPR016169">
    <property type="entry name" value="FAD-bd_PCMH_sub2"/>
</dbReference>
<keyword evidence="2" id="KW-0285">Flavoprotein</keyword>
<evidence type="ECO:0000256" key="1">
    <source>
        <dbReference type="ARBA" id="ARBA00008000"/>
    </source>
</evidence>
<organism evidence="5">
    <name type="scientific">Aurantimonas coralicida</name>
    <dbReference type="NCBI Taxonomy" id="182270"/>
    <lineage>
        <taxon>Bacteria</taxon>
        <taxon>Pseudomonadati</taxon>
        <taxon>Pseudomonadota</taxon>
        <taxon>Alphaproteobacteria</taxon>
        <taxon>Hyphomicrobiales</taxon>
        <taxon>Aurantimonadaceae</taxon>
        <taxon>Aurantimonas</taxon>
    </lineage>
</organism>
<dbReference type="Gene3D" id="3.30.465.10">
    <property type="match status" value="1"/>
</dbReference>
<dbReference type="InterPro" id="IPR016166">
    <property type="entry name" value="FAD-bd_PCMH"/>
</dbReference>
<reference evidence="5" key="1">
    <citation type="journal article" date="2015" name="Proc. Natl. Acad. Sci. U.S.A.">
        <title>Bacterial clade with the ribosomal RNA operon on a small plasmid rather than the chromosome.</title>
        <authorList>
            <person name="Anda M."/>
            <person name="Ohtsubo Y."/>
            <person name="Okubo T."/>
            <person name="Sugawara M."/>
            <person name="Nagata Y."/>
            <person name="Tsuda M."/>
            <person name="Minamisawa K."/>
            <person name="Mitsui H."/>
        </authorList>
    </citation>
    <scope>NUCLEOTIDE SEQUENCE</scope>
    <source>
        <strain evidence="5">DSM 14790</strain>
    </source>
</reference>
<dbReference type="Gene3D" id="3.30.43.10">
    <property type="entry name" value="Uridine Diphospho-n-acetylenolpyruvylglucosamine Reductase, domain 2"/>
    <property type="match status" value="1"/>
</dbReference>
<evidence type="ECO:0000256" key="2">
    <source>
        <dbReference type="ARBA" id="ARBA00022630"/>
    </source>
</evidence>
<accession>A0A0P0YYD1</accession>